<dbReference type="EMBL" id="JHEG02000048">
    <property type="protein sequence ID" value="KIE09996.1"/>
    <property type="molecule type" value="Genomic_DNA"/>
</dbReference>
<dbReference type="PANTHER" id="PTHR43823">
    <property type="entry name" value="SPORULATION PROTEIN YKVU"/>
    <property type="match status" value="1"/>
</dbReference>
<feature type="transmembrane region" description="Helical" evidence="10">
    <location>
        <begin position="202"/>
        <end position="222"/>
    </location>
</feature>
<keyword evidence="5" id="KW-1003">Cell membrane</keyword>
<dbReference type="GO" id="GO:0015297">
    <property type="term" value="F:antiporter activity"/>
    <property type="evidence" value="ECO:0007669"/>
    <property type="project" value="InterPro"/>
</dbReference>
<evidence type="ECO:0000313" key="11">
    <source>
        <dbReference type="EMBL" id="KAF3885891.1"/>
    </source>
</evidence>
<dbReference type="Proteomes" id="UP000029738">
    <property type="component" value="Unassembled WGS sequence"/>
</dbReference>
<comment type="caution">
    <text evidence="12">The sequence shown here is derived from an EMBL/GenBank/DDBJ whole genome shotgun (WGS) entry which is preliminary data.</text>
</comment>
<dbReference type="InterPro" id="IPR051327">
    <property type="entry name" value="MATE_MepA_subfamily"/>
</dbReference>
<evidence type="ECO:0000256" key="10">
    <source>
        <dbReference type="SAM" id="Phobius"/>
    </source>
</evidence>
<evidence type="ECO:0000256" key="9">
    <source>
        <dbReference type="ARBA" id="ARBA00023251"/>
    </source>
</evidence>
<dbReference type="AlphaFoldDB" id="A0A0C1NBK1"/>
<evidence type="ECO:0000256" key="5">
    <source>
        <dbReference type="ARBA" id="ARBA00022475"/>
    </source>
</evidence>
<feature type="transmembrane region" description="Helical" evidence="10">
    <location>
        <begin position="422"/>
        <end position="443"/>
    </location>
</feature>
<keyword evidence="13" id="KW-1185">Reference proteome</keyword>
<keyword evidence="4" id="KW-0813">Transport</keyword>
<evidence type="ECO:0000256" key="6">
    <source>
        <dbReference type="ARBA" id="ARBA00022692"/>
    </source>
</evidence>
<sequence length="453" mass="49410">MALHQQSKVTDQILNSNLIQLMLKLTIPGILGMLLIGLNTFLDALFAGQFIGETALAAISLALPLTSIIVGCAHLIGVGCASVLSRAIGSGDNKTQSKIFGNLIMMSLIISFFITILGYKFSEELISFMGASGEVASYGGKYFKIYSLGSVFYILAVSSSQLIKAEGKIRLAMIFASIFVMINAILNPIFIIVFHWGIEGVAFATVIAMLIYSVVNITYFIFGKSSLPIHPKKLVLSINLLPVVLSVGSSALLMETITLIEQVVIFKSIAHYGTDNDIAFAGASFRVYALALIPIMGFVQALQPVLGMNYGAQNYDRLKKAYFTFGIGSTIFLTLIWLYLQLSPTTFVGLLLPSVTFSANDLLNFRLLNLLLPILPFGICSITLFQSLGNGKIAVLLILLKSLFFLIPFVLTFSSFLGTRGVYYGIVVADTLVMLIAYLLTWVEFKKIRIQTN</sequence>
<evidence type="ECO:0000313" key="13">
    <source>
        <dbReference type="Proteomes" id="UP000029738"/>
    </source>
</evidence>
<dbReference type="InterPro" id="IPR045070">
    <property type="entry name" value="MATE_MepA-like"/>
</dbReference>
<feature type="transmembrane region" description="Helical" evidence="10">
    <location>
        <begin position="21"/>
        <end position="42"/>
    </location>
</feature>
<feature type="transmembrane region" description="Helical" evidence="10">
    <location>
        <begin position="171"/>
        <end position="196"/>
    </location>
</feature>
<dbReference type="InterPro" id="IPR002528">
    <property type="entry name" value="MATE_fam"/>
</dbReference>
<dbReference type="Pfam" id="PF01554">
    <property type="entry name" value="MatE"/>
    <property type="match status" value="2"/>
</dbReference>
<dbReference type="GO" id="GO:0042910">
    <property type="term" value="F:xenobiotic transmembrane transporter activity"/>
    <property type="evidence" value="ECO:0007669"/>
    <property type="project" value="InterPro"/>
</dbReference>
<comment type="subcellular location">
    <subcellularLocation>
        <location evidence="1">Cell membrane</location>
        <topology evidence="1">Multi-pass membrane protein</topology>
    </subcellularLocation>
</comment>
<keyword evidence="9" id="KW-0046">Antibiotic resistance</keyword>
<comment type="similarity">
    <text evidence="2">Belongs to the multi antimicrobial extrusion (MATE) (TC 2.A.66.1) family. MepA subfamily.</text>
</comment>
<evidence type="ECO:0000256" key="7">
    <source>
        <dbReference type="ARBA" id="ARBA00022989"/>
    </source>
</evidence>
<feature type="transmembrane region" description="Helical" evidence="10">
    <location>
        <begin position="234"/>
        <end position="254"/>
    </location>
</feature>
<dbReference type="GO" id="GO:0046677">
    <property type="term" value="P:response to antibiotic"/>
    <property type="evidence" value="ECO:0007669"/>
    <property type="project" value="UniProtKB-KW"/>
</dbReference>
<dbReference type="OrthoDB" id="9776324at2"/>
<feature type="transmembrane region" description="Helical" evidence="10">
    <location>
        <begin position="142"/>
        <end position="159"/>
    </location>
</feature>
<feature type="transmembrane region" description="Helical" evidence="10">
    <location>
        <begin position="362"/>
        <end position="386"/>
    </location>
</feature>
<name>A0A0C1NBK1_9CYAN</name>
<feature type="transmembrane region" description="Helical" evidence="10">
    <location>
        <begin position="99"/>
        <end position="122"/>
    </location>
</feature>
<reference evidence="11" key="2">
    <citation type="submission" date="2019-11" db="EMBL/GenBank/DDBJ databases">
        <title>Improved Assembly of Tolypothrix boutellei genome.</title>
        <authorList>
            <person name="Sarangi A.N."/>
            <person name="Mukherjee M."/>
            <person name="Ghosh S."/>
            <person name="Singh D."/>
            <person name="Das A."/>
            <person name="Kant S."/>
            <person name="Prusty A."/>
            <person name="Tripathy S."/>
        </authorList>
    </citation>
    <scope>NUCLEOTIDE SEQUENCE</scope>
    <source>
        <strain evidence="11">VB521301</strain>
    </source>
</reference>
<dbReference type="GO" id="GO:0005886">
    <property type="term" value="C:plasma membrane"/>
    <property type="evidence" value="ECO:0007669"/>
    <property type="project" value="UniProtKB-SubCell"/>
</dbReference>
<evidence type="ECO:0000313" key="12">
    <source>
        <dbReference type="EMBL" id="KIE09996.1"/>
    </source>
</evidence>
<dbReference type="PANTHER" id="PTHR43823:SF3">
    <property type="entry name" value="MULTIDRUG EXPORT PROTEIN MEPA"/>
    <property type="match status" value="1"/>
</dbReference>
<evidence type="ECO:0000256" key="2">
    <source>
        <dbReference type="ARBA" id="ARBA00008417"/>
    </source>
</evidence>
<dbReference type="CDD" id="cd13143">
    <property type="entry name" value="MATE_MepA_like"/>
    <property type="match status" value="1"/>
</dbReference>
<reference evidence="12" key="1">
    <citation type="journal article" date="2015" name="Genome Announc.">
        <title>Draft Genome Sequence of Tolypothrix boutellei Strain VB521301.</title>
        <authorList>
            <person name="Chandrababunaidu M.M."/>
            <person name="Singh D."/>
            <person name="Sen D."/>
            <person name="Bhan S."/>
            <person name="Das S."/>
            <person name="Gupta A."/>
            <person name="Adhikary S.P."/>
            <person name="Tripathy S."/>
        </authorList>
    </citation>
    <scope>NUCLEOTIDE SEQUENCE</scope>
    <source>
        <strain evidence="12">VB521301</strain>
    </source>
</reference>
<feature type="transmembrane region" description="Helical" evidence="10">
    <location>
        <begin position="54"/>
        <end position="78"/>
    </location>
</feature>
<dbReference type="RefSeq" id="WP_050045659.1">
    <property type="nucleotide sequence ID" value="NZ_JHEG04000001.1"/>
</dbReference>
<protein>
    <recommendedName>
        <fullName evidence="3">Multidrug export protein MepA</fullName>
    </recommendedName>
</protein>
<keyword evidence="7 10" id="KW-1133">Transmembrane helix</keyword>
<feature type="transmembrane region" description="Helical" evidence="10">
    <location>
        <begin position="287"/>
        <end position="310"/>
    </location>
</feature>
<dbReference type="EMBL" id="JHEG04000001">
    <property type="protein sequence ID" value="KAF3885891.1"/>
    <property type="molecule type" value="Genomic_DNA"/>
</dbReference>
<evidence type="ECO:0000256" key="8">
    <source>
        <dbReference type="ARBA" id="ARBA00023136"/>
    </source>
</evidence>
<evidence type="ECO:0000256" key="1">
    <source>
        <dbReference type="ARBA" id="ARBA00004651"/>
    </source>
</evidence>
<feature type="transmembrane region" description="Helical" evidence="10">
    <location>
        <begin position="322"/>
        <end position="342"/>
    </location>
</feature>
<keyword evidence="6 10" id="KW-0812">Transmembrane</keyword>
<evidence type="ECO:0000256" key="4">
    <source>
        <dbReference type="ARBA" id="ARBA00022448"/>
    </source>
</evidence>
<dbReference type="STRING" id="1479485.DA73_0215065"/>
<organism evidence="12">
    <name type="scientific">Tolypothrix bouteillei VB521301</name>
    <dbReference type="NCBI Taxonomy" id="1479485"/>
    <lineage>
        <taxon>Bacteria</taxon>
        <taxon>Bacillati</taxon>
        <taxon>Cyanobacteriota</taxon>
        <taxon>Cyanophyceae</taxon>
        <taxon>Nostocales</taxon>
        <taxon>Tolypothrichaceae</taxon>
        <taxon>Tolypothrix</taxon>
    </lineage>
</organism>
<gene>
    <name evidence="12" type="ORF">DA73_0215065</name>
    <name evidence="11" type="ORF">DA73_0400010730</name>
</gene>
<accession>A0A0C1NBK1</accession>
<proteinExistence type="inferred from homology"/>
<dbReference type="PIRSF" id="PIRSF006603">
    <property type="entry name" value="DinF"/>
    <property type="match status" value="1"/>
</dbReference>
<evidence type="ECO:0000256" key="3">
    <source>
        <dbReference type="ARBA" id="ARBA00022106"/>
    </source>
</evidence>
<feature type="transmembrane region" description="Helical" evidence="10">
    <location>
        <begin position="393"/>
        <end position="416"/>
    </location>
</feature>
<dbReference type="InterPro" id="IPR048279">
    <property type="entry name" value="MdtK-like"/>
</dbReference>
<keyword evidence="8 10" id="KW-0472">Membrane</keyword>